<dbReference type="InterPro" id="IPR003593">
    <property type="entry name" value="AAA+_ATPase"/>
</dbReference>
<dbReference type="RefSeq" id="WP_160954029.1">
    <property type="nucleotide sequence ID" value="NZ_WWEQ01000063.1"/>
</dbReference>
<feature type="domain" description="ABC transporter" evidence="6">
    <location>
        <begin position="403"/>
        <end position="652"/>
    </location>
</feature>
<dbReference type="InterPro" id="IPR017871">
    <property type="entry name" value="ABC_transporter-like_CS"/>
</dbReference>
<keyword evidence="3" id="KW-0547">Nucleotide-binding</keyword>
<gene>
    <name evidence="7" type="ORF">GSY69_11740</name>
</gene>
<dbReference type="AlphaFoldDB" id="A0A6N9HAU0"/>
<dbReference type="PANTHER" id="PTHR43776">
    <property type="entry name" value="TRANSPORT ATP-BINDING PROTEIN"/>
    <property type="match status" value="1"/>
</dbReference>
<name>A0A6N9HAU0_9MICO</name>
<dbReference type="InterPro" id="IPR050319">
    <property type="entry name" value="ABC_transp_ATP-bind"/>
</dbReference>
<proteinExistence type="inferred from homology"/>
<dbReference type="Proteomes" id="UP000469215">
    <property type="component" value="Unassembled WGS sequence"/>
</dbReference>
<dbReference type="SMART" id="SM00382">
    <property type="entry name" value="AAA"/>
    <property type="match status" value="2"/>
</dbReference>
<organism evidence="7 8">
    <name type="scientific">Brevibacterium rongguiense</name>
    <dbReference type="NCBI Taxonomy" id="2695267"/>
    <lineage>
        <taxon>Bacteria</taxon>
        <taxon>Bacillati</taxon>
        <taxon>Actinomycetota</taxon>
        <taxon>Actinomycetes</taxon>
        <taxon>Micrococcales</taxon>
        <taxon>Brevibacteriaceae</taxon>
        <taxon>Brevibacterium</taxon>
    </lineage>
</organism>
<dbReference type="GO" id="GO:0016887">
    <property type="term" value="F:ATP hydrolysis activity"/>
    <property type="evidence" value="ECO:0007669"/>
    <property type="project" value="InterPro"/>
</dbReference>
<keyword evidence="4 7" id="KW-0067">ATP-binding</keyword>
<evidence type="ECO:0000256" key="3">
    <source>
        <dbReference type="ARBA" id="ARBA00022741"/>
    </source>
</evidence>
<evidence type="ECO:0000313" key="7">
    <source>
        <dbReference type="EMBL" id="MYM20614.1"/>
    </source>
</evidence>
<feature type="compositionally biased region" description="Low complexity" evidence="5">
    <location>
        <begin position="329"/>
        <end position="347"/>
    </location>
</feature>
<comment type="caution">
    <text evidence="7">The sequence shown here is derived from an EMBL/GenBank/DDBJ whole genome shotgun (WGS) entry which is preliminary data.</text>
</comment>
<feature type="compositionally biased region" description="Polar residues" evidence="5">
    <location>
        <begin position="348"/>
        <end position="361"/>
    </location>
</feature>
<evidence type="ECO:0000256" key="5">
    <source>
        <dbReference type="SAM" id="MobiDB-lite"/>
    </source>
</evidence>
<dbReference type="PANTHER" id="PTHR43776:SF7">
    <property type="entry name" value="D,D-DIPEPTIDE TRANSPORT ATP-BINDING PROTEIN DDPF-RELATED"/>
    <property type="match status" value="1"/>
</dbReference>
<dbReference type="NCBIfam" id="NF007739">
    <property type="entry name" value="PRK10419.1"/>
    <property type="match status" value="2"/>
</dbReference>
<dbReference type="GO" id="GO:0055085">
    <property type="term" value="P:transmembrane transport"/>
    <property type="evidence" value="ECO:0007669"/>
    <property type="project" value="UniProtKB-ARBA"/>
</dbReference>
<dbReference type="GO" id="GO:0005524">
    <property type="term" value="F:ATP binding"/>
    <property type="evidence" value="ECO:0007669"/>
    <property type="project" value="UniProtKB-KW"/>
</dbReference>
<evidence type="ECO:0000259" key="6">
    <source>
        <dbReference type="PROSITE" id="PS50893"/>
    </source>
</evidence>
<dbReference type="InterPro" id="IPR003439">
    <property type="entry name" value="ABC_transporter-like_ATP-bd"/>
</dbReference>
<dbReference type="Gene3D" id="3.40.50.300">
    <property type="entry name" value="P-loop containing nucleotide triphosphate hydrolases"/>
    <property type="match status" value="2"/>
</dbReference>
<dbReference type="InterPro" id="IPR013563">
    <property type="entry name" value="Oligopep_ABC_C"/>
</dbReference>
<dbReference type="InterPro" id="IPR027417">
    <property type="entry name" value="P-loop_NTPase"/>
</dbReference>
<dbReference type="EMBL" id="WWEQ01000063">
    <property type="protein sequence ID" value="MYM20614.1"/>
    <property type="molecule type" value="Genomic_DNA"/>
</dbReference>
<dbReference type="Pfam" id="PF08352">
    <property type="entry name" value="oligo_HPY"/>
    <property type="match status" value="2"/>
</dbReference>
<dbReference type="NCBIfam" id="NF008453">
    <property type="entry name" value="PRK11308.1"/>
    <property type="match status" value="2"/>
</dbReference>
<feature type="domain" description="ABC transporter" evidence="6">
    <location>
        <begin position="6"/>
        <end position="252"/>
    </location>
</feature>
<feature type="region of interest" description="Disordered" evidence="5">
    <location>
        <begin position="379"/>
        <end position="398"/>
    </location>
</feature>
<evidence type="ECO:0000256" key="1">
    <source>
        <dbReference type="ARBA" id="ARBA00005417"/>
    </source>
</evidence>
<dbReference type="SUPFAM" id="SSF52540">
    <property type="entry name" value="P-loop containing nucleoside triphosphate hydrolases"/>
    <property type="match status" value="2"/>
</dbReference>
<dbReference type="CDD" id="cd03257">
    <property type="entry name" value="ABC_NikE_OppD_transporters"/>
    <property type="match status" value="2"/>
</dbReference>
<dbReference type="PROSITE" id="PS50893">
    <property type="entry name" value="ABC_TRANSPORTER_2"/>
    <property type="match status" value="2"/>
</dbReference>
<sequence length="666" mass="67559">MSAPLLRVASLRVHAGPAELVRGVSFAVAPGERVGLIGESGSGKSLTAAALMGLLPEGLRATGDVELAGVRGNVLTRGERELARVRGRAAGMVFQEPMSALDPLMRVGAQIAEALVLHGAQRAAARARAVEALAEVGLPDPAAAAAAYPHQLSGGQRQRVVLAIALANEPRLLICDEPTTALDVTVQAQVLELIRTAAARPGSGLLFITHDLAVVAEVCTRVLVMHAGEVVEEGPVGRVLTAPAHPYTRGLLAASDLRAVDERGRLFTMATAPAYPAGGAAAGGAEGTAARCGGGAATGDAGGTGVRGGGPETAQEAGPEAVHEAGTEAAPAPVPGAVAGPASVPSAQPTTEQSTGSSSVLASELASGTVAGTVAGTAAETGPAAQDSPARTSGAGEGTVAAIEVRGLAKAYRRTGRGILSRGSEVTALAGVSFCVAAGARFGIVGESGSGKSTLLRILAGLEPASGGTATVSGVDVVGAGEPALRRMREDVQVVFQDPFASLDPRMRAADIVAEPLLAQGLSTAERRERAARALSDVGLSAADGQRYPHQFSGGQRQRISIARALAVRPRILLADEPVSALDVSVRAQVLNLLTDLADRYGLTLVFISHDLGVVRHLCRDVIVMQGGRIVEAGTVDDVYERPQHPYTAGLVAATPDLARALARTR</sequence>
<comment type="similarity">
    <text evidence="1">Belongs to the ABC transporter superfamily.</text>
</comment>
<feature type="region of interest" description="Disordered" evidence="5">
    <location>
        <begin position="303"/>
        <end position="363"/>
    </location>
</feature>
<accession>A0A6N9HAU0</accession>
<dbReference type="Pfam" id="PF00005">
    <property type="entry name" value="ABC_tran"/>
    <property type="match status" value="2"/>
</dbReference>
<evidence type="ECO:0000256" key="2">
    <source>
        <dbReference type="ARBA" id="ARBA00022448"/>
    </source>
</evidence>
<dbReference type="GO" id="GO:0015833">
    <property type="term" value="P:peptide transport"/>
    <property type="evidence" value="ECO:0007669"/>
    <property type="project" value="InterPro"/>
</dbReference>
<evidence type="ECO:0000313" key="8">
    <source>
        <dbReference type="Proteomes" id="UP000469215"/>
    </source>
</evidence>
<keyword evidence="2" id="KW-0813">Transport</keyword>
<protein>
    <submittedName>
        <fullName evidence="7">Dipeptide ABC transporter ATP-binding protein</fullName>
    </submittedName>
</protein>
<reference evidence="7 8" key="1">
    <citation type="submission" date="2020-01" db="EMBL/GenBank/DDBJ databases">
        <authorList>
            <person name="Deng T."/>
        </authorList>
    </citation>
    <scope>NUCLEOTIDE SEQUENCE [LARGE SCALE GENOMIC DNA]</scope>
    <source>
        <strain evidence="7 8">5221</strain>
    </source>
</reference>
<dbReference type="PROSITE" id="PS00211">
    <property type="entry name" value="ABC_TRANSPORTER_1"/>
    <property type="match status" value="2"/>
</dbReference>
<evidence type="ECO:0000256" key="4">
    <source>
        <dbReference type="ARBA" id="ARBA00022840"/>
    </source>
</evidence>
<keyword evidence="8" id="KW-1185">Reference proteome</keyword>